<feature type="domain" description="YgjP-like metallopeptidase" evidence="1">
    <location>
        <begin position="21"/>
        <end position="231"/>
    </location>
</feature>
<dbReference type="InterPro" id="IPR053136">
    <property type="entry name" value="UTP_pyrophosphatase-like"/>
</dbReference>
<reference evidence="2 3" key="1">
    <citation type="submission" date="2022-11" db="EMBL/GenBank/DDBJ databases">
        <title>Haliovirga abyssi gen. nov., sp. nov., a mesophilic fermentative bacterium isolated from the Iheya North hydrothermal field and the proposal of Haliovirgaceae fam. nov.</title>
        <authorList>
            <person name="Miyazaki U."/>
            <person name="Tame A."/>
            <person name="Miyazaki J."/>
            <person name="Takai K."/>
            <person name="Sawayama S."/>
            <person name="Kitajima M."/>
            <person name="Okamoto A."/>
            <person name="Nakagawa S."/>
        </authorList>
    </citation>
    <scope>NUCLEOTIDE SEQUENCE [LARGE SCALE GENOMIC DNA]</scope>
    <source>
        <strain evidence="2 3">IC12</strain>
        <plasmid evidence="2 3">pHIC</plasmid>
    </source>
</reference>
<dbReference type="AlphaFoldDB" id="A0AAU9D6L3"/>
<protein>
    <recommendedName>
        <fullName evidence="1">YgjP-like metallopeptidase domain-containing protein</fullName>
    </recommendedName>
</protein>
<name>A0AAU9D6L3_9FUSO</name>
<dbReference type="KEGG" id="haby:HLVA_21880"/>
<organism evidence="2 3">
    <name type="scientific">Haliovirga abyssi</name>
    <dbReference type="NCBI Taxonomy" id="2996794"/>
    <lineage>
        <taxon>Bacteria</taxon>
        <taxon>Fusobacteriati</taxon>
        <taxon>Fusobacteriota</taxon>
        <taxon>Fusobacteriia</taxon>
        <taxon>Fusobacteriales</taxon>
        <taxon>Haliovirgaceae</taxon>
        <taxon>Haliovirga</taxon>
    </lineage>
</organism>
<dbReference type="CDD" id="cd07344">
    <property type="entry name" value="M48_yhfN_like"/>
    <property type="match status" value="1"/>
</dbReference>
<dbReference type="RefSeq" id="WP_307905489.1">
    <property type="nucleotide sequence ID" value="NZ_AP027060.1"/>
</dbReference>
<dbReference type="PANTHER" id="PTHR30399:SF1">
    <property type="entry name" value="UTP PYROPHOSPHATASE"/>
    <property type="match status" value="1"/>
</dbReference>
<keyword evidence="3" id="KW-1185">Reference proteome</keyword>
<geneLocation type="plasmid" evidence="2 3">
    <name>pHIC</name>
</geneLocation>
<dbReference type="InterPro" id="IPR002725">
    <property type="entry name" value="YgjP-like_metallopeptidase"/>
</dbReference>
<dbReference type="Proteomes" id="UP001321582">
    <property type="component" value="Plasmid pHIC"/>
</dbReference>
<dbReference type="PANTHER" id="PTHR30399">
    <property type="entry name" value="UNCHARACTERIZED PROTEIN YGJP"/>
    <property type="match status" value="1"/>
</dbReference>
<keyword evidence="2" id="KW-0614">Plasmid</keyword>
<evidence type="ECO:0000259" key="1">
    <source>
        <dbReference type="Pfam" id="PF01863"/>
    </source>
</evidence>
<evidence type="ECO:0000313" key="2">
    <source>
        <dbReference type="EMBL" id="BDU51619.1"/>
    </source>
</evidence>
<dbReference type="Gene3D" id="3.30.2010.10">
    <property type="entry name" value="Metalloproteases ('zincins'), catalytic domain"/>
    <property type="match status" value="1"/>
</dbReference>
<evidence type="ECO:0000313" key="3">
    <source>
        <dbReference type="Proteomes" id="UP001321582"/>
    </source>
</evidence>
<dbReference type="EMBL" id="AP027060">
    <property type="protein sequence ID" value="BDU51619.1"/>
    <property type="molecule type" value="Genomic_DNA"/>
</dbReference>
<gene>
    <name evidence="2" type="ORF">HLVA_21880</name>
</gene>
<dbReference type="Pfam" id="PF01863">
    <property type="entry name" value="YgjP-like"/>
    <property type="match status" value="1"/>
</dbReference>
<accession>A0AAU9D6L3</accession>
<proteinExistence type="predicted"/>
<sequence>MHKVRYENEIINFKLIKKKKKNLSISIKRDGKIIVSAPLNAKYEDIEKIILSKGKWILKKLEIINDNIHLQKEKKYVNGELFLYLGKNYKLEILKCEDLKNTKIELLEDKLKIKINNKLESDKEYIKKELYKWYMQKAMEKLEERMKIHSSKNNLYYRSITIKNSKTYWGSCSTNGDINFNWKIIMTPLEIIDYVVIHELSHLIHHNHSKKFWDLVSKSIPDYKIKRKWLRINGINLGIY</sequence>